<dbReference type="InParanoid" id="A0A6P7YFI6"/>
<dbReference type="CTD" id="3956"/>
<dbReference type="InterPro" id="IPR001079">
    <property type="entry name" value="Galectin_CRD"/>
</dbReference>
<dbReference type="PROSITE" id="PS51304">
    <property type="entry name" value="GALECTIN"/>
    <property type="match status" value="1"/>
</dbReference>
<evidence type="ECO:0000256" key="1">
    <source>
        <dbReference type="ARBA" id="ARBA00022734"/>
    </source>
</evidence>
<protein>
    <recommendedName>
        <fullName evidence="2">Galectin</fullName>
    </recommendedName>
</protein>
<dbReference type="Gene3D" id="2.60.120.200">
    <property type="match status" value="1"/>
</dbReference>
<dbReference type="FunCoup" id="A0A6P7YFI6">
    <property type="interactions" value="170"/>
</dbReference>
<dbReference type="KEGG" id="muo:115473180"/>
<dbReference type="SMART" id="SM00276">
    <property type="entry name" value="GLECT"/>
    <property type="match status" value="1"/>
</dbReference>
<dbReference type="PANTHER" id="PTHR11346:SF97">
    <property type="entry name" value="GALECTIN-1"/>
    <property type="match status" value="1"/>
</dbReference>
<evidence type="ECO:0000313" key="4">
    <source>
        <dbReference type="Proteomes" id="UP000515156"/>
    </source>
</evidence>
<dbReference type="OrthoDB" id="8443340at2759"/>
<evidence type="ECO:0000256" key="2">
    <source>
        <dbReference type="RuleBase" id="RU102079"/>
    </source>
</evidence>
<dbReference type="RefSeq" id="XP_030063798.1">
    <property type="nucleotide sequence ID" value="XM_030207938.1"/>
</dbReference>
<dbReference type="InterPro" id="IPR044156">
    <property type="entry name" value="Galectin-like"/>
</dbReference>
<dbReference type="GO" id="GO:0030395">
    <property type="term" value="F:lactose binding"/>
    <property type="evidence" value="ECO:0007669"/>
    <property type="project" value="TreeGrafter"/>
</dbReference>
<sequence>MAGLVINNLNLKPGKCMGVKGLVPKDCKSFVINIGKDSSNVVLHFNARFDHEGDVNTIVCNSKEAEVWGTEQRETTFPFNQGDIAEICFSCDKSEVKVKLPGGHEFKFPNRQSLDIINYLSVDGIQIKGLNFD</sequence>
<dbReference type="Pfam" id="PF00337">
    <property type="entry name" value="Gal-bind_lectin"/>
    <property type="match status" value="1"/>
</dbReference>
<dbReference type="PANTHER" id="PTHR11346">
    <property type="entry name" value="GALECTIN"/>
    <property type="match status" value="1"/>
</dbReference>
<organism evidence="4 5">
    <name type="scientific">Microcaecilia unicolor</name>
    <dbReference type="NCBI Taxonomy" id="1415580"/>
    <lineage>
        <taxon>Eukaryota</taxon>
        <taxon>Metazoa</taxon>
        <taxon>Chordata</taxon>
        <taxon>Craniata</taxon>
        <taxon>Vertebrata</taxon>
        <taxon>Euteleostomi</taxon>
        <taxon>Amphibia</taxon>
        <taxon>Gymnophiona</taxon>
        <taxon>Siphonopidae</taxon>
        <taxon>Microcaecilia</taxon>
    </lineage>
</organism>
<dbReference type="GO" id="GO:0043236">
    <property type="term" value="F:laminin binding"/>
    <property type="evidence" value="ECO:0007669"/>
    <property type="project" value="TreeGrafter"/>
</dbReference>
<feature type="domain" description="Galectin" evidence="3">
    <location>
        <begin position="3"/>
        <end position="133"/>
    </location>
</feature>
<dbReference type="FunFam" id="2.60.120.200:FF:000021">
    <property type="entry name" value="Galectin"/>
    <property type="match status" value="1"/>
</dbReference>
<proteinExistence type="predicted"/>
<keyword evidence="1 2" id="KW-0430">Lectin</keyword>
<accession>A0A6P7YFI6</accession>
<name>A0A6P7YFI6_9AMPH</name>
<dbReference type="Proteomes" id="UP000515156">
    <property type="component" value="Chromosome 1"/>
</dbReference>
<dbReference type="GeneID" id="115473180"/>
<evidence type="ECO:0000259" key="3">
    <source>
        <dbReference type="PROSITE" id="PS51304"/>
    </source>
</evidence>
<dbReference type="AlphaFoldDB" id="A0A6P7YFI6"/>
<gene>
    <name evidence="5" type="primary">LGALS1</name>
</gene>
<dbReference type="SUPFAM" id="SSF49899">
    <property type="entry name" value="Concanavalin A-like lectins/glucanases"/>
    <property type="match status" value="1"/>
</dbReference>
<reference evidence="5" key="1">
    <citation type="submission" date="2025-08" db="UniProtKB">
        <authorList>
            <consortium name="RefSeq"/>
        </authorList>
    </citation>
    <scope>IDENTIFICATION</scope>
</reference>
<dbReference type="CDD" id="cd00070">
    <property type="entry name" value="GLECT"/>
    <property type="match status" value="1"/>
</dbReference>
<dbReference type="GO" id="GO:0005615">
    <property type="term" value="C:extracellular space"/>
    <property type="evidence" value="ECO:0007669"/>
    <property type="project" value="TreeGrafter"/>
</dbReference>
<evidence type="ECO:0000313" key="5">
    <source>
        <dbReference type="RefSeq" id="XP_030063798.1"/>
    </source>
</evidence>
<keyword evidence="4" id="KW-1185">Reference proteome</keyword>
<dbReference type="SMART" id="SM00908">
    <property type="entry name" value="Gal-bind_lectin"/>
    <property type="match status" value="1"/>
</dbReference>
<dbReference type="InterPro" id="IPR013320">
    <property type="entry name" value="ConA-like_dom_sf"/>
</dbReference>